<feature type="domain" description="G-protein coupled receptors family 1 profile" evidence="12">
    <location>
        <begin position="388"/>
        <end position="638"/>
    </location>
</feature>
<evidence type="ECO:0000259" key="12">
    <source>
        <dbReference type="PROSITE" id="PS50262"/>
    </source>
</evidence>
<feature type="transmembrane region" description="Helical" evidence="11">
    <location>
        <begin position="198"/>
        <end position="218"/>
    </location>
</feature>
<gene>
    <name evidence="13" type="ORF">OS493_010023</name>
</gene>
<dbReference type="PANTHER" id="PTHR24246:SF27">
    <property type="entry name" value="ADENOSINE RECEPTOR, ISOFORM A"/>
    <property type="match status" value="1"/>
</dbReference>
<keyword evidence="4 11" id="KW-1133">Transmembrane helix</keyword>
<accession>A0A9W9YEM6</accession>
<keyword evidence="8" id="KW-0325">Glycoprotein</keyword>
<keyword evidence="6 11" id="KW-0472">Membrane</keyword>
<evidence type="ECO:0000313" key="14">
    <source>
        <dbReference type="Proteomes" id="UP001163046"/>
    </source>
</evidence>
<evidence type="ECO:0000256" key="1">
    <source>
        <dbReference type="ARBA" id="ARBA00004651"/>
    </source>
</evidence>
<dbReference type="EMBL" id="MU827781">
    <property type="protein sequence ID" value="KAJ7337169.1"/>
    <property type="molecule type" value="Genomic_DNA"/>
</dbReference>
<dbReference type="Gene3D" id="1.20.1070.10">
    <property type="entry name" value="Rhodopsin 7-helix transmembrane proteins"/>
    <property type="match status" value="2"/>
</dbReference>
<dbReference type="GO" id="GO:0005886">
    <property type="term" value="C:plasma membrane"/>
    <property type="evidence" value="ECO:0007669"/>
    <property type="project" value="UniProtKB-SubCell"/>
</dbReference>
<comment type="subcellular location">
    <subcellularLocation>
        <location evidence="1">Cell membrane</location>
        <topology evidence="1">Multi-pass membrane protein</topology>
    </subcellularLocation>
</comment>
<dbReference type="AlphaFoldDB" id="A0A9W9YEM6"/>
<feature type="transmembrane region" description="Helical" evidence="11">
    <location>
        <begin position="409"/>
        <end position="435"/>
    </location>
</feature>
<comment type="caution">
    <text evidence="13">The sequence shown here is derived from an EMBL/GenBank/DDBJ whole genome shotgun (WGS) entry which is preliminary data.</text>
</comment>
<dbReference type="Pfam" id="PF00001">
    <property type="entry name" value="7tm_1"/>
    <property type="match status" value="2"/>
</dbReference>
<dbReference type="CDD" id="cd00637">
    <property type="entry name" value="7tm_classA_rhodopsin-like"/>
    <property type="match status" value="2"/>
</dbReference>
<dbReference type="OrthoDB" id="5987098at2759"/>
<keyword evidence="10" id="KW-0175">Coiled coil</keyword>
<feature type="transmembrane region" description="Helical" evidence="11">
    <location>
        <begin position="441"/>
        <end position="466"/>
    </location>
</feature>
<feature type="transmembrane region" description="Helical" evidence="11">
    <location>
        <begin position="163"/>
        <end position="186"/>
    </location>
</feature>
<dbReference type="InterPro" id="IPR017452">
    <property type="entry name" value="GPCR_Rhodpsn_7TM"/>
</dbReference>
<proteinExistence type="predicted"/>
<reference evidence="13" key="1">
    <citation type="submission" date="2023-01" db="EMBL/GenBank/DDBJ databases">
        <title>Genome assembly of the deep-sea coral Lophelia pertusa.</title>
        <authorList>
            <person name="Herrera S."/>
            <person name="Cordes E."/>
        </authorList>
    </citation>
    <scope>NUCLEOTIDE SEQUENCE</scope>
    <source>
        <strain evidence="13">USNM1676648</strain>
        <tissue evidence="13">Polyp</tissue>
    </source>
</reference>
<dbReference type="SUPFAM" id="SSF81321">
    <property type="entry name" value="Family A G protein-coupled receptor-like"/>
    <property type="match status" value="2"/>
</dbReference>
<keyword evidence="5" id="KW-0297">G-protein coupled receptor</keyword>
<feature type="transmembrane region" description="Helical" evidence="11">
    <location>
        <begin position="521"/>
        <end position="541"/>
    </location>
</feature>
<evidence type="ECO:0000256" key="9">
    <source>
        <dbReference type="ARBA" id="ARBA00023224"/>
    </source>
</evidence>
<protein>
    <recommendedName>
        <fullName evidence="12">G-protein coupled receptors family 1 profile domain-containing protein</fullName>
    </recommendedName>
</protein>
<dbReference type="PROSITE" id="PS50262">
    <property type="entry name" value="G_PROTEIN_RECEP_F1_2"/>
    <property type="match status" value="2"/>
</dbReference>
<dbReference type="PANTHER" id="PTHR24246">
    <property type="entry name" value="OLFACTORY RECEPTOR AND ADENOSINE RECEPTOR"/>
    <property type="match status" value="1"/>
</dbReference>
<feature type="domain" description="G-protein coupled receptors family 1 profile" evidence="12">
    <location>
        <begin position="65"/>
        <end position="311"/>
    </location>
</feature>
<keyword evidence="14" id="KW-1185">Reference proteome</keyword>
<keyword evidence="3 11" id="KW-0812">Transmembrane</keyword>
<feature type="transmembrane region" description="Helical" evidence="11">
    <location>
        <begin position="375"/>
        <end position="397"/>
    </location>
</feature>
<feature type="transmembrane region" description="Helical" evidence="11">
    <location>
        <begin position="581"/>
        <end position="602"/>
    </location>
</feature>
<evidence type="ECO:0000256" key="7">
    <source>
        <dbReference type="ARBA" id="ARBA00023170"/>
    </source>
</evidence>
<evidence type="ECO:0000256" key="2">
    <source>
        <dbReference type="ARBA" id="ARBA00022475"/>
    </source>
</evidence>
<feature type="transmembrane region" description="Helical" evidence="11">
    <location>
        <begin position="486"/>
        <end position="509"/>
    </location>
</feature>
<feature type="coiled-coil region" evidence="10">
    <location>
        <begin position="229"/>
        <end position="256"/>
    </location>
</feature>
<evidence type="ECO:0000256" key="3">
    <source>
        <dbReference type="ARBA" id="ARBA00022692"/>
    </source>
</evidence>
<keyword evidence="7" id="KW-0675">Receptor</keyword>
<dbReference type="PRINTS" id="PR00237">
    <property type="entry name" value="GPCRRHODOPSN"/>
</dbReference>
<feature type="transmembrane region" description="Helical" evidence="11">
    <location>
        <begin position="52"/>
        <end position="74"/>
    </location>
</feature>
<evidence type="ECO:0000313" key="13">
    <source>
        <dbReference type="EMBL" id="KAJ7337169.1"/>
    </source>
</evidence>
<feature type="transmembrane region" description="Helical" evidence="11">
    <location>
        <begin position="86"/>
        <end position="112"/>
    </location>
</feature>
<name>A0A9W9YEM6_9CNID</name>
<evidence type="ECO:0000256" key="5">
    <source>
        <dbReference type="ARBA" id="ARBA00023040"/>
    </source>
</evidence>
<evidence type="ECO:0000256" key="4">
    <source>
        <dbReference type="ARBA" id="ARBA00022989"/>
    </source>
</evidence>
<evidence type="ECO:0000256" key="10">
    <source>
        <dbReference type="SAM" id="Coils"/>
    </source>
</evidence>
<sequence length="667" mass="75881">MKEQQLEQFSLITNKAYKIQATLTADCKRYQKFSVCCVAEMYAEPQPTSKSAAVFLSLSVLTVVENALVITIIWKDPFRELRGTATCLILNLAVCDLLVGIPGELLFGLLYWFPHNSIIIAAAHRTMYFACNASALTILGLAVERLIVISSPLRSTDYLTSTYLSLGILTIWIFAGLLAFLPVLGWDSESYRLFIADAFGLLIIILIFCCYTRIYFLVRKGLYRDFTTEERRTEQLSLLTERAQDLEKRKRRERSVAFSVFILVGLFAVCWIPSLVLENINEFCGNCVRDKLHYVLQASISLHPLANPIAYSLRTAKFRRALRRICTYRAKTAETVLQAHKIQATLTAGCKRYQKFSICCVAEMYVEPQPTSKSAAVFLLLSVLTVVLNALVITIIWKDPFRELRGTATCLILNLAVCDLLVGIPGELLFGLLYWFPHNSIIVAAAHMTMYFACNASFLTILGLAVERLIVISSPLRSTDYLTSTYLALVILTTWILAGLLAFLPFFGWEFHSNRLYIADTIGILIIILVFCCYIRIYYLVRKRLYPRDRRETEERRAERQCLLTDFSPRMIEKIKRRERSVALSVFILVGLFAVCWIPALVVENIKEFCGNLCVSEKLQIILEASVLLHPLANPIAYSLRAVKFRRALWRICKCSANRRSPRQEVV</sequence>
<keyword evidence="2" id="KW-1003">Cell membrane</keyword>
<evidence type="ECO:0000256" key="8">
    <source>
        <dbReference type="ARBA" id="ARBA00023180"/>
    </source>
</evidence>
<keyword evidence="9" id="KW-0807">Transducer</keyword>
<dbReference type="InterPro" id="IPR000276">
    <property type="entry name" value="GPCR_Rhodpsn"/>
</dbReference>
<dbReference type="Proteomes" id="UP001163046">
    <property type="component" value="Unassembled WGS sequence"/>
</dbReference>
<evidence type="ECO:0000256" key="6">
    <source>
        <dbReference type="ARBA" id="ARBA00023136"/>
    </source>
</evidence>
<feature type="transmembrane region" description="Helical" evidence="11">
    <location>
        <begin position="256"/>
        <end position="276"/>
    </location>
</feature>
<dbReference type="GO" id="GO:0004930">
    <property type="term" value="F:G protein-coupled receptor activity"/>
    <property type="evidence" value="ECO:0007669"/>
    <property type="project" value="UniProtKB-KW"/>
</dbReference>
<feature type="transmembrane region" description="Helical" evidence="11">
    <location>
        <begin position="118"/>
        <end position="143"/>
    </location>
</feature>
<organism evidence="13 14">
    <name type="scientific">Desmophyllum pertusum</name>
    <dbReference type="NCBI Taxonomy" id="174260"/>
    <lineage>
        <taxon>Eukaryota</taxon>
        <taxon>Metazoa</taxon>
        <taxon>Cnidaria</taxon>
        <taxon>Anthozoa</taxon>
        <taxon>Hexacorallia</taxon>
        <taxon>Scleractinia</taxon>
        <taxon>Caryophylliina</taxon>
        <taxon>Caryophylliidae</taxon>
        <taxon>Desmophyllum</taxon>
    </lineage>
</organism>
<evidence type="ECO:0000256" key="11">
    <source>
        <dbReference type="SAM" id="Phobius"/>
    </source>
</evidence>